<gene>
    <name evidence="1" type="ORF">SAMN06265376_103310</name>
</gene>
<name>A0A238ZLL0_9FLAO</name>
<accession>A0A238ZLL0</accession>
<dbReference type="AlphaFoldDB" id="A0A238ZLL0"/>
<dbReference type="OrthoDB" id="1144044at2"/>
<sequence length="210" mass="24891">MKLFLQLFILLFPVYLIAQTPAVELIEDKQAKRWTLYAQNNTDIEQEAFLMVKGEGFRRSADRPIIKKIPPNSKVVMMILIPLKGATPSYTKIFTFEEQLQTIKKRKGEGQKEHVNLLPVNPEQLTVFVENDCEKCTYLTKYLRYNRIKHRTLDIKKNSAVFNLMWKHLKDSVSGRELIKLPVLMHQEKMYFDIINMEHFIQNFDWKKID</sequence>
<evidence type="ECO:0008006" key="3">
    <source>
        <dbReference type="Google" id="ProtNLM"/>
    </source>
</evidence>
<proteinExistence type="predicted"/>
<keyword evidence="2" id="KW-1185">Reference proteome</keyword>
<evidence type="ECO:0000313" key="2">
    <source>
        <dbReference type="Proteomes" id="UP000198379"/>
    </source>
</evidence>
<dbReference type="EMBL" id="FZNY01000003">
    <property type="protein sequence ID" value="SNR83858.1"/>
    <property type="molecule type" value="Genomic_DNA"/>
</dbReference>
<protein>
    <recommendedName>
        <fullName evidence="3">Glutaredoxin</fullName>
    </recommendedName>
</protein>
<organism evidence="1 2">
    <name type="scientific">Dokdonia pacifica</name>
    <dbReference type="NCBI Taxonomy" id="1627892"/>
    <lineage>
        <taxon>Bacteria</taxon>
        <taxon>Pseudomonadati</taxon>
        <taxon>Bacteroidota</taxon>
        <taxon>Flavobacteriia</taxon>
        <taxon>Flavobacteriales</taxon>
        <taxon>Flavobacteriaceae</taxon>
        <taxon>Dokdonia</taxon>
    </lineage>
</organism>
<dbReference type="Proteomes" id="UP000198379">
    <property type="component" value="Unassembled WGS sequence"/>
</dbReference>
<reference evidence="1 2" key="1">
    <citation type="submission" date="2017-06" db="EMBL/GenBank/DDBJ databases">
        <authorList>
            <person name="Kim H.J."/>
            <person name="Triplett B.A."/>
        </authorList>
    </citation>
    <scope>NUCLEOTIDE SEQUENCE [LARGE SCALE GENOMIC DNA]</scope>
    <source>
        <strain evidence="1 2">DSM 25597</strain>
    </source>
</reference>
<evidence type="ECO:0000313" key="1">
    <source>
        <dbReference type="EMBL" id="SNR83858.1"/>
    </source>
</evidence>
<dbReference type="RefSeq" id="WP_089371630.1">
    <property type="nucleotide sequence ID" value="NZ_BMEP01000001.1"/>
</dbReference>